<sequence length="92" mass="9842">MPVVHLQADLPGLGGLRAILTTAGIDQAWGPMNGGRSGKARAECGPLTHEEEAVGGDLPECCRTRRWGRNQSGKRHRPTNVWAAKGGSQRTE</sequence>
<comment type="caution">
    <text evidence="2">The sequence shown here is derived from an EMBL/GenBank/DDBJ whole genome shotgun (WGS) entry which is preliminary data.</text>
</comment>
<dbReference type="EMBL" id="MNAD01001309">
    <property type="protein sequence ID" value="OJT06460.1"/>
    <property type="molecule type" value="Genomic_DNA"/>
</dbReference>
<protein>
    <submittedName>
        <fullName evidence="2">Uncharacterized protein</fullName>
    </submittedName>
</protein>
<accession>A0A1M2VFU9</accession>
<feature type="region of interest" description="Disordered" evidence="1">
    <location>
        <begin position="69"/>
        <end position="92"/>
    </location>
</feature>
<proteinExistence type="predicted"/>
<evidence type="ECO:0000313" key="2">
    <source>
        <dbReference type="EMBL" id="OJT06460.1"/>
    </source>
</evidence>
<evidence type="ECO:0000313" key="3">
    <source>
        <dbReference type="Proteomes" id="UP000184267"/>
    </source>
</evidence>
<dbReference type="AlphaFoldDB" id="A0A1M2VFU9"/>
<gene>
    <name evidence="2" type="ORF">TRAPUB_2735</name>
</gene>
<reference evidence="2 3" key="1">
    <citation type="submission" date="2016-10" db="EMBL/GenBank/DDBJ databases">
        <title>Genome sequence of the basidiomycete white-rot fungus Trametes pubescens.</title>
        <authorList>
            <person name="Makela M.R."/>
            <person name="Granchi Z."/>
            <person name="Peng M."/>
            <person name="De Vries R.P."/>
            <person name="Grigoriev I."/>
            <person name="Riley R."/>
            <person name="Hilden K."/>
        </authorList>
    </citation>
    <scope>NUCLEOTIDE SEQUENCE [LARGE SCALE GENOMIC DNA]</scope>
    <source>
        <strain evidence="2 3">FBCC735</strain>
    </source>
</reference>
<keyword evidence="3" id="KW-1185">Reference proteome</keyword>
<name>A0A1M2VFU9_TRAPU</name>
<evidence type="ECO:0000256" key="1">
    <source>
        <dbReference type="SAM" id="MobiDB-lite"/>
    </source>
</evidence>
<organism evidence="2 3">
    <name type="scientific">Trametes pubescens</name>
    <name type="common">White-rot fungus</name>
    <dbReference type="NCBI Taxonomy" id="154538"/>
    <lineage>
        <taxon>Eukaryota</taxon>
        <taxon>Fungi</taxon>
        <taxon>Dikarya</taxon>
        <taxon>Basidiomycota</taxon>
        <taxon>Agaricomycotina</taxon>
        <taxon>Agaricomycetes</taxon>
        <taxon>Polyporales</taxon>
        <taxon>Polyporaceae</taxon>
        <taxon>Trametes</taxon>
    </lineage>
</organism>
<dbReference type="Proteomes" id="UP000184267">
    <property type="component" value="Unassembled WGS sequence"/>
</dbReference>
<feature type="compositionally biased region" description="Basic residues" evidence="1">
    <location>
        <begin position="69"/>
        <end position="78"/>
    </location>
</feature>